<evidence type="ECO:0000259" key="1">
    <source>
        <dbReference type="Pfam" id="PF13966"/>
    </source>
</evidence>
<dbReference type="GO" id="GO:0003964">
    <property type="term" value="F:RNA-directed DNA polymerase activity"/>
    <property type="evidence" value="ECO:0007669"/>
    <property type="project" value="UniProtKB-KW"/>
</dbReference>
<evidence type="ECO:0000313" key="2">
    <source>
        <dbReference type="EMBL" id="GJS76437.1"/>
    </source>
</evidence>
<evidence type="ECO:0000313" key="3">
    <source>
        <dbReference type="Proteomes" id="UP001151760"/>
    </source>
</evidence>
<dbReference type="Pfam" id="PF13966">
    <property type="entry name" value="zf-RVT"/>
    <property type="match status" value="1"/>
</dbReference>
<comment type="caution">
    <text evidence="2">The sequence shown here is derived from an EMBL/GenBank/DDBJ whole genome shotgun (WGS) entry which is preliminary data.</text>
</comment>
<dbReference type="InterPro" id="IPR026960">
    <property type="entry name" value="RVT-Znf"/>
</dbReference>
<gene>
    <name evidence="2" type="ORF">Tco_0726318</name>
</gene>
<keyword evidence="2" id="KW-0808">Transferase</keyword>
<protein>
    <submittedName>
        <fullName evidence="2">RNA-directed DNA polymerase, eukaryota</fullName>
    </submittedName>
</protein>
<organism evidence="2 3">
    <name type="scientific">Tanacetum coccineum</name>
    <dbReference type="NCBI Taxonomy" id="301880"/>
    <lineage>
        <taxon>Eukaryota</taxon>
        <taxon>Viridiplantae</taxon>
        <taxon>Streptophyta</taxon>
        <taxon>Embryophyta</taxon>
        <taxon>Tracheophyta</taxon>
        <taxon>Spermatophyta</taxon>
        <taxon>Magnoliopsida</taxon>
        <taxon>eudicotyledons</taxon>
        <taxon>Gunneridae</taxon>
        <taxon>Pentapetalae</taxon>
        <taxon>asterids</taxon>
        <taxon>campanulids</taxon>
        <taxon>Asterales</taxon>
        <taxon>Asteraceae</taxon>
        <taxon>Asteroideae</taxon>
        <taxon>Anthemideae</taxon>
        <taxon>Anthemidinae</taxon>
        <taxon>Tanacetum</taxon>
    </lineage>
</organism>
<feature type="domain" description="Reverse transcriptase zinc-binding" evidence="1">
    <location>
        <begin position="99"/>
        <end position="165"/>
    </location>
</feature>
<keyword evidence="2" id="KW-0695">RNA-directed DNA polymerase</keyword>
<accession>A0ABQ4YHT8</accession>
<sequence length="238" mass="27659">MLFGLKLLRCFTGKREVLIFMAASLMALGLELLARQTIYTRKISSHQILFVFKQGVALKFGFERTFGLEMLRLISGPILDSVGTSRRIIDAKLLPSLEISTSWDKILPLKVNIFIWRLSLDRLPYRLNLLSRGIDIPKISCSSCNGNVESSNHIFFACDIAMEVWRLVRNWCDITFPLFTSFEHWKNWFVLWHCSKEKKIRLYVIVASSLWWLWRGHMACNWVDWLKSPLLIARGGFG</sequence>
<keyword evidence="2" id="KW-0548">Nucleotidyltransferase</keyword>
<keyword evidence="3" id="KW-1185">Reference proteome</keyword>
<proteinExistence type="predicted"/>
<dbReference type="EMBL" id="BQNB010010376">
    <property type="protein sequence ID" value="GJS76437.1"/>
    <property type="molecule type" value="Genomic_DNA"/>
</dbReference>
<reference evidence="2" key="1">
    <citation type="journal article" date="2022" name="Int. J. Mol. Sci.">
        <title>Draft Genome of Tanacetum Coccineum: Genomic Comparison of Closely Related Tanacetum-Family Plants.</title>
        <authorList>
            <person name="Yamashiro T."/>
            <person name="Shiraishi A."/>
            <person name="Nakayama K."/>
            <person name="Satake H."/>
        </authorList>
    </citation>
    <scope>NUCLEOTIDE SEQUENCE</scope>
</reference>
<dbReference type="Proteomes" id="UP001151760">
    <property type="component" value="Unassembled WGS sequence"/>
</dbReference>
<reference evidence="2" key="2">
    <citation type="submission" date="2022-01" db="EMBL/GenBank/DDBJ databases">
        <authorList>
            <person name="Yamashiro T."/>
            <person name="Shiraishi A."/>
            <person name="Satake H."/>
            <person name="Nakayama K."/>
        </authorList>
    </citation>
    <scope>NUCLEOTIDE SEQUENCE</scope>
</reference>
<name>A0ABQ4YHT8_9ASTR</name>